<comment type="caution">
    <text evidence="3">The sequence shown here is derived from an EMBL/GenBank/DDBJ whole genome shotgun (WGS) entry which is preliminary data.</text>
</comment>
<feature type="non-terminal residue" evidence="3">
    <location>
        <position position="1"/>
    </location>
</feature>
<accession>A0AAV9ZRH8</accession>
<feature type="compositionally biased region" description="Polar residues" evidence="2">
    <location>
        <begin position="214"/>
        <end position="228"/>
    </location>
</feature>
<feature type="compositionally biased region" description="Basic residues" evidence="2">
    <location>
        <begin position="142"/>
        <end position="157"/>
    </location>
</feature>
<dbReference type="Proteomes" id="UP001362999">
    <property type="component" value="Unassembled WGS sequence"/>
</dbReference>
<evidence type="ECO:0000256" key="1">
    <source>
        <dbReference type="SAM" id="Coils"/>
    </source>
</evidence>
<name>A0AAV9ZRH8_9AGAR</name>
<evidence type="ECO:0000313" key="4">
    <source>
        <dbReference type="Proteomes" id="UP001362999"/>
    </source>
</evidence>
<proteinExistence type="predicted"/>
<reference evidence="3 4" key="1">
    <citation type="journal article" date="2024" name="J Genomics">
        <title>Draft genome sequencing and assembly of Favolaschia claudopus CIRM-BRFM 2984 isolated from oak limbs.</title>
        <authorList>
            <person name="Navarro D."/>
            <person name="Drula E."/>
            <person name="Chaduli D."/>
            <person name="Cazenave R."/>
            <person name="Ahrendt S."/>
            <person name="Wang J."/>
            <person name="Lipzen A."/>
            <person name="Daum C."/>
            <person name="Barry K."/>
            <person name="Grigoriev I.V."/>
            <person name="Favel A."/>
            <person name="Rosso M.N."/>
            <person name="Martin F."/>
        </authorList>
    </citation>
    <scope>NUCLEOTIDE SEQUENCE [LARGE SCALE GENOMIC DNA]</scope>
    <source>
        <strain evidence="3 4">CIRM-BRFM 2984</strain>
    </source>
</reference>
<keyword evidence="4" id="KW-1185">Reference proteome</keyword>
<feature type="coiled-coil region" evidence="1">
    <location>
        <begin position="79"/>
        <end position="106"/>
    </location>
</feature>
<keyword evidence="1" id="KW-0175">Coiled coil</keyword>
<evidence type="ECO:0000256" key="2">
    <source>
        <dbReference type="SAM" id="MobiDB-lite"/>
    </source>
</evidence>
<protein>
    <submittedName>
        <fullName evidence="3">Uncharacterized protein</fullName>
    </submittedName>
</protein>
<dbReference type="EMBL" id="JAWWNJ010000120">
    <property type="protein sequence ID" value="KAK6988758.1"/>
    <property type="molecule type" value="Genomic_DNA"/>
</dbReference>
<sequence>LNTVPVSCSVFKHTASCQSSSCFSLVFTFFCVFSLSSHVRSFSPPSFSQPPSPQRPRRHQMGHHQWTVGYLRPSGEFQLRDTQTSLDALRTQVGTLQQQLSTAERERDIALLRIDMLYERGDGGGRSGPSRRRRNERDEYRSRRRRSERSHSPPRRMVRCETRYPDGGACTYFIPAHSDSEGDDGNRRRDRSPSRVQVLYPRSQSPAVRRSPSAGPSHTPRITASTSRALARSHLEPSPSLRPHTPSMRGSTVRPDGGAAVTAGAGGIELTVTPRRPGAVPVSFIISPPQERDANR</sequence>
<feature type="region of interest" description="Disordered" evidence="2">
    <location>
        <begin position="42"/>
        <end position="62"/>
    </location>
</feature>
<gene>
    <name evidence="3" type="ORF">R3P38DRAFT_3094245</name>
</gene>
<organism evidence="3 4">
    <name type="scientific">Favolaschia claudopus</name>
    <dbReference type="NCBI Taxonomy" id="2862362"/>
    <lineage>
        <taxon>Eukaryota</taxon>
        <taxon>Fungi</taxon>
        <taxon>Dikarya</taxon>
        <taxon>Basidiomycota</taxon>
        <taxon>Agaricomycotina</taxon>
        <taxon>Agaricomycetes</taxon>
        <taxon>Agaricomycetidae</taxon>
        <taxon>Agaricales</taxon>
        <taxon>Marasmiineae</taxon>
        <taxon>Mycenaceae</taxon>
        <taxon>Favolaschia</taxon>
    </lineage>
</organism>
<feature type="compositionally biased region" description="Basic and acidic residues" evidence="2">
    <location>
        <begin position="178"/>
        <end position="193"/>
    </location>
</feature>
<feature type="region of interest" description="Disordered" evidence="2">
    <location>
        <begin position="119"/>
        <end position="274"/>
    </location>
</feature>
<dbReference type="AlphaFoldDB" id="A0AAV9ZRH8"/>
<evidence type="ECO:0000313" key="3">
    <source>
        <dbReference type="EMBL" id="KAK6988758.1"/>
    </source>
</evidence>